<comment type="caution">
    <text evidence="2">The sequence shown here is derived from an EMBL/GenBank/DDBJ whole genome shotgun (WGS) entry which is preliminary data.</text>
</comment>
<proteinExistence type="predicted"/>
<feature type="domain" description="Enoyl reductase (ER)" evidence="1">
    <location>
        <begin position="357"/>
        <end position="668"/>
    </location>
</feature>
<dbReference type="Proteomes" id="UP001187471">
    <property type="component" value="Unassembled WGS sequence"/>
</dbReference>
<name>A0AA88U4G5_9ASTE</name>
<feature type="non-terminal residue" evidence="2">
    <location>
        <position position="1"/>
    </location>
</feature>
<gene>
    <name evidence="2" type="ORF">RJ640_025378</name>
</gene>
<dbReference type="InterPro" id="IPR036291">
    <property type="entry name" value="NAD(P)-bd_dom_sf"/>
</dbReference>
<dbReference type="SUPFAM" id="SSF51735">
    <property type="entry name" value="NAD(P)-binding Rossmann-fold domains"/>
    <property type="match status" value="2"/>
</dbReference>
<keyword evidence="3" id="KW-1185">Reference proteome</keyword>
<evidence type="ECO:0000313" key="2">
    <source>
        <dbReference type="EMBL" id="KAK2971428.1"/>
    </source>
</evidence>
<sequence>CLVCLLQHVEVPVPTPSKDELLLKLEAASINPFDWRLQKGKARPILPRKFPFIPGTDVAGEVLEVGSGVENFKAGDKVVAMLSLLGGGALAEYAVAKQSLTILRPAEVSAAEGATLGIAGLTAHQALTQAASVKLDGSGPLKNILITAASGGVGHYAVQLAKLGNTHVTATCGARNVDLVKSLGADEVLDYKTPDGAALKSPSGQKYDAVIHCATYIPWSTFEPNLSAKGKVIDLTPIPTTFCTYAMQKLTFSKKQIEPLLMIPKGENLDFLVKLVKEGKLKTVIDSKHPLSKAEDAWAKSMDGHATGKIIVFKVYGSPSAVKNVDAEACEHTKKATVTMSMSGKLMHAVWYDSYGGGSAGLKHVEVPAPTPGKDEVLLKVEAASLNPVDWKTQKGMFRPLLPRKFPHIPVTDAAGEVLEVGPEVKDFKVGDKVVAMLNPTGGGGLAEYAVAKQSLTVLRPPEVPAADGAALVVAALTAHQALSQSVGVKLDGSGPRMNILVTAASGGVGHYAVQLAKLGNAHVTATCGERNLDLVKSLGADEVLDYKTPEGASLESPSGQKYDAVIHCASSIPWSAFEPNLSPTGKVIDVTPVLSTFWTYAVKKLTFSKKQLLPMILTPKSENMEYLVKLAKEGKLKTVIDSKYPLSKAEDAWAKSIDGHATGKIIVEP</sequence>
<dbReference type="Pfam" id="PF08240">
    <property type="entry name" value="ADH_N"/>
    <property type="match status" value="2"/>
</dbReference>
<dbReference type="PANTHER" id="PTHR44013">
    <property type="entry name" value="ZINC-TYPE ALCOHOL DEHYDROGENASE-LIKE PROTEIN C16A3.02C"/>
    <property type="match status" value="1"/>
</dbReference>
<dbReference type="Gene3D" id="3.90.180.10">
    <property type="entry name" value="Medium-chain alcohol dehydrogenases, catalytic domain"/>
    <property type="match status" value="2"/>
</dbReference>
<dbReference type="SMART" id="SM00829">
    <property type="entry name" value="PKS_ER"/>
    <property type="match status" value="1"/>
</dbReference>
<evidence type="ECO:0000259" key="1">
    <source>
        <dbReference type="SMART" id="SM00829"/>
    </source>
</evidence>
<dbReference type="AlphaFoldDB" id="A0AA88U4G5"/>
<dbReference type="InterPro" id="IPR020843">
    <property type="entry name" value="ER"/>
</dbReference>
<dbReference type="Gene3D" id="3.40.50.720">
    <property type="entry name" value="NAD(P)-binding Rossmann-like Domain"/>
    <property type="match status" value="2"/>
</dbReference>
<dbReference type="SUPFAM" id="SSF50129">
    <property type="entry name" value="GroES-like"/>
    <property type="match status" value="2"/>
</dbReference>
<dbReference type="InterPro" id="IPR052733">
    <property type="entry name" value="Chloroplast_QOR"/>
</dbReference>
<dbReference type="GO" id="GO:0016491">
    <property type="term" value="F:oxidoreductase activity"/>
    <property type="evidence" value="ECO:0007669"/>
    <property type="project" value="InterPro"/>
</dbReference>
<protein>
    <recommendedName>
        <fullName evidence="1">Enoyl reductase (ER) domain-containing protein</fullName>
    </recommendedName>
</protein>
<accession>A0AA88U4G5</accession>
<dbReference type="InterPro" id="IPR013154">
    <property type="entry name" value="ADH-like_N"/>
</dbReference>
<evidence type="ECO:0000313" key="3">
    <source>
        <dbReference type="Proteomes" id="UP001187471"/>
    </source>
</evidence>
<dbReference type="PANTHER" id="PTHR44013:SF1">
    <property type="entry name" value="ZINC-TYPE ALCOHOL DEHYDROGENASE-LIKE PROTEIN C16A3.02C"/>
    <property type="match status" value="1"/>
</dbReference>
<dbReference type="Pfam" id="PF13602">
    <property type="entry name" value="ADH_zinc_N_2"/>
    <property type="match status" value="2"/>
</dbReference>
<reference evidence="2" key="1">
    <citation type="submission" date="2022-12" db="EMBL/GenBank/DDBJ databases">
        <title>Draft genome assemblies for two species of Escallonia (Escalloniales).</title>
        <authorList>
            <person name="Chanderbali A."/>
            <person name="Dervinis C."/>
            <person name="Anghel I."/>
            <person name="Soltis D."/>
            <person name="Soltis P."/>
            <person name="Zapata F."/>
        </authorList>
    </citation>
    <scope>NUCLEOTIDE SEQUENCE</scope>
    <source>
        <strain evidence="2">UCBG92.1500</strain>
        <tissue evidence="2">Leaf</tissue>
    </source>
</reference>
<dbReference type="InterPro" id="IPR011032">
    <property type="entry name" value="GroES-like_sf"/>
</dbReference>
<dbReference type="CDD" id="cd08267">
    <property type="entry name" value="MDR1"/>
    <property type="match status" value="2"/>
</dbReference>
<dbReference type="EMBL" id="JAVXUO010002584">
    <property type="protein sequence ID" value="KAK2971428.1"/>
    <property type="molecule type" value="Genomic_DNA"/>
</dbReference>
<organism evidence="2 3">
    <name type="scientific">Escallonia rubra</name>
    <dbReference type="NCBI Taxonomy" id="112253"/>
    <lineage>
        <taxon>Eukaryota</taxon>
        <taxon>Viridiplantae</taxon>
        <taxon>Streptophyta</taxon>
        <taxon>Embryophyta</taxon>
        <taxon>Tracheophyta</taxon>
        <taxon>Spermatophyta</taxon>
        <taxon>Magnoliopsida</taxon>
        <taxon>eudicotyledons</taxon>
        <taxon>Gunneridae</taxon>
        <taxon>Pentapetalae</taxon>
        <taxon>asterids</taxon>
        <taxon>campanulids</taxon>
        <taxon>Escalloniales</taxon>
        <taxon>Escalloniaceae</taxon>
        <taxon>Escallonia</taxon>
    </lineage>
</organism>